<dbReference type="AlphaFoldDB" id="A0A7K8WJ30"/>
<dbReference type="GO" id="GO:0005737">
    <property type="term" value="C:cytoplasm"/>
    <property type="evidence" value="ECO:0007669"/>
    <property type="project" value="TreeGrafter"/>
</dbReference>
<keyword evidence="7" id="KW-1185">Reference proteome</keyword>
<dbReference type="FunFam" id="3.30.70.330:FF:000393">
    <property type="entry name" value="Methenyltetrahydrofolate synthetase domain containing"/>
    <property type="match status" value="1"/>
</dbReference>
<feature type="domain" description="RRM" evidence="5">
    <location>
        <begin position="311"/>
        <end position="384"/>
    </location>
</feature>
<gene>
    <name evidence="6" type="primary">Mthfsd</name>
    <name evidence="6" type="ORF">SCLMEX_R00422</name>
</gene>
<dbReference type="SUPFAM" id="SSF100950">
    <property type="entry name" value="NagB/RpiA/CoA transferase-like"/>
    <property type="match status" value="1"/>
</dbReference>
<dbReference type="PANTHER" id="PTHR13017">
    <property type="entry name" value="5-FORMYLTETRAHYDROFOLATE CYCLO-LIGASE-RELATED"/>
    <property type="match status" value="1"/>
</dbReference>
<protein>
    <recommendedName>
        <fullName evidence="1">Methenyltetrahydrofolate synthase domain-containing protein</fullName>
    </recommendedName>
</protein>
<feature type="non-terminal residue" evidence="6">
    <location>
        <position position="1"/>
    </location>
</feature>
<dbReference type="SMART" id="SM00360">
    <property type="entry name" value="RRM"/>
    <property type="match status" value="1"/>
</dbReference>
<comment type="caution">
    <text evidence="6">The sequence shown here is derived from an EMBL/GenBank/DDBJ whole genome shotgun (WGS) entry which is preliminary data.</text>
</comment>
<dbReference type="InterPro" id="IPR034359">
    <property type="entry name" value="MTHFSD_RRM"/>
</dbReference>
<dbReference type="PANTHER" id="PTHR13017:SF0">
    <property type="entry name" value="METHENYLTETRAHYDROFOLATE SYNTHASE DOMAIN-CONTAINING PROTEIN"/>
    <property type="match status" value="1"/>
</dbReference>
<dbReference type="Gene3D" id="3.30.70.330">
    <property type="match status" value="1"/>
</dbReference>
<dbReference type="InterPro" id="IPR035979">
    <property type="entry name" value="RBD_domain_sf"/>
</dbReference>
<evidence type="ECO:0000259" key="5">
    <source>
        <dbReference type="PROSITE" id="PS50102"/>
    </source>
</evidence>
<dbReference type="InterPro" id="IPR012677">
    <property type="entry name" value="Nucleotide-bd_a/b_plait_sf"/>
</dbReference>
<feature type="non-terminal residue" evidence="6">
    <location>
        <position position="389"/>
    </location>
</feature>
<sequence>GPSKGDIREKVWAHLESAGLAEFPRPVRGRIPNFKGSLQACGSIRELGAFSRAREVKVDPDKPLEGARLAALQARKTLLVPTPRLRTGLFNRIVPPPGATKEVLRICATSQGVRDYSVPVGLDGKARVDLVVVGSVAVSEKGKEKPCWRIGKGEGYADMEYAMMVSMGAVQEDTPVVTIVHDCQVIDIAEELLGDHDLTVDYILTPTRIIKTNCKRPKPQGIIWHKASGYEMLGKIPILKTLRYREKQMGKDVTLQDEHPCLANSTRAAELNKEMAENAQPQAATGSAQMGQPHVESDPLSPRLEGSGTITTVYVGNIPPSLRVSELKCALREFHVTPFRLNWQGAQHRAFLDYEDKVTAERAVSSLKGLSLGGNTLRVELARNQRNKG</sequence>
<dbReference type="Pfam" id="PF00076">
    <property type="entry name" value="RRM_1"/>
    <property type="match status" value="1"/>
</dbReference>
<dbReference type="Pfam" id="PF01812">
    <property type="entry name" value="5-FTHF_cyc-lig"/>
    <property type="match status" value="1"/>
</dbReference>
<reference evidence="6 7" key="1">
    <citation type="submission" date="2019-09" db="EMBL/GenBank/DDBJ databases">
        <title>Bird 10,000 Genomes (B10K) Project - Family phase.</title>
        <authorList>
            <person name="Zhang G."/>
        </authorList>
    </citation>
    <scope>NUCLEOTIDE SEQUENCE [LARGE SCALE GENOMIC DNA]</scope>
    <source>
        <strain evidence="6">B10K-DU-001-03</strain>
        <tissue evidence="6">Muscle</tissue>
    </source>
</reference>
<feature type="compositionally biased region" description="Polar residues" evidence="4">
    <location>
        <begin position="279"/>
        <end position="290"/>
    </location>
</feature>
<accession>A0A7K8WJ30</accession>
<feature type="region of interest" description="Disordered" evidence="4">
    <location>
        <begin position="275"/>
        <end position="303"/>
    </location>
</feature>
<dbReference type="InterPro" id="IPR024185">
    <property type="entry name" value="FTHF_cligase-like_sf"/>
</dbReference>
<dbReference type="Gene3D" id="3.40.50.10420">
    <property type="entry name" value="NagB/RpiA/CoA transferase-like"/>
    <property type="match status" value="1"/>
</dbReference>
<dbReference type="OrthoDB" id="433414at2759"/>
<dbReference type="GO" id="GO:0003723">
    <property type="term" value="F:RNA binding"/>
    <property type="evidence" value="ECO:0007669"/>
    <property type="project" value="UniProtKB-UniRule"/>
</dbReference>
<name>A0A7K8WJ30_9FURN</name>
<organism evidence="6 7">
    <name type="scientific">Sclerurus mexicanus</name>
    <name type="common">tawny-throated leaftosser</name>
    <dbReference type="NCBI Taxonomy" id="265632"/>
    <lineage>
        <taxon>Eukaryota</taxon>
        <taxon>Metazoa</taxon>
        <taxon>Chordata</taxon>
        <taxon>Craniata</taxon>
        <taxon>Vertebrata</taxon>
        <taxon>Euteleostomi</taxon>
        <taxon>Archelosauria</taxon>
        <taxon>Archosauria</taxon>
        <taxon>Dinosauria</taxon>
        <taxon>Saurischia</taxon>
        <taxon>Theropoda</taxon>
        <taxon>Coelurosauria</taxon>
        <taxon>Aves</taxon>
        <taxon>Neognathae</taxon>
        <taxon>Neoaves</taxon>
        <taxon>Telluraves</taxon>
        <taxon>Australaves</taxon>
        <taxon>Passeriformes</taxon>
        <taxon>Furnariidae</taxon>
        <taxon>Sclerurus</taxon>
    </lineage>
</organism>
<keyword evidence="2 3" id="KW-0694">RNA-binding</keyword>
<evidence type="ECO:0000256" key="3">
    <source>
        <dbReference type="PROSITE-ProRule" id="PRU00176"/>
    </source>
</evidence>
<dbReference type="FunFam" id="3.40.50.10420:FF:000001">
    <property type="entry name" value="Methenyltetrahydrofolate synthase domain-containing protein"/>
    <property type="match status" value="1"/>
</dbReference>
<evidence type="ECO:0000313" key="7">
    <source>
        <dbReference type="Proteomes" id="UP000588334"/>
    </source>
</evidence>
<dbReference type="EMBL" id="VWZF01004478">
    <property type="protein sequence ID" value="NXF78841.1"/>
    <property type="molecule type" value="Genomic_DNA"/>
</dbReference>
<dbReference type="PROSITE" id="PS50102">
    <property type="entry name" value="RRM"/>
    <property type="match status" value="1"/>
</dbReference>
<evidence type="ECO:0000256" key="1">
    <source>
        <dbReference type="ARBA" id="ARBA00015518"/>
    </source>
</evidence>
<dbReference type="CDD" id="cd12270">
    <property type="entry name" value="RRM_MTHFSD"/>
    <property type="match status" value="1"/>
</dbReference>
<evidence type="ECO:0000256" key="2">
    <source>
        <dbReference type="ARBA" id="ARBA00022884"/>
    </source>
</evidence>
<dbReference type="InterPro" id="IPR000504">
    <property type="entry name" value="RRM_dom"/>
</dbReference>
<dbReference type="InterPro" id="IPR037171">
    <property type="entry name" value="NagB/RpiA_transferase-like"/>
</dbReference>
<evidence type="ECO:0000313" key="6">
    <source>
        <dbReference type="EMBL" id="NXF78841.1"/>
    </source>
</evidence>
<dbReference type="SUPFAM" id="SSF54928">
    <property type="entry name" value="RNA-binding domain, RBD"/>
    <property type="match status" value="1"/>
</dbReference>
<proteinExistence type="predicted"/>
<evidence type="ECO:0000256" key="4">
    <source>
        <dbReference type="SAM" id="MobiDB-lite"/>
    </source>
</evidence>
<dbReference type="InterPro" id="IPR002698">
    <property type="entry name" value="FTHF_cligase"/>
</dbReference>
<dbReference type="Proteomes" id="UP000588334">
    <property type="component" value="Unassembled WGS sequence"/>
</dbReference>